<name>A0ABZ0Z5G5_9CAUD</name>
<keyword evidence="2" id="KW-1185">Reference proteome</keyword>
<sequence>MCIIRLLQNILYIIEGYSIWCFNIITGKTREIAKYRISICNECKYNKKGICELCGCIIKAKARVDFDIDEDGKSIDGCPDKKW</sequence>
<evidence type="ECO:0000313" key="1">
    <source>
        <dbReference type="EMBL" id="WQJ53314.1"/>
    </source>
</evidence>
<evidence type="ECO:0000313" key="2">
    <source>
        <dbReference type="Proteomes" id="UP001358193"/>
    </source>
</evidence>
<reference evidence="1 2" key="1">
    <citation type="submission" date="2023-11" db="EMBL/GenBank/DDBJ databases">
        <authorList>
            <person name="Cook R."/>
            <person name="Crisci M."/>
            <person name="Pye H."/>
            <person name="Adriaenssens E."/>
            <person name="Santini J."/>
        </authorList>
    </citation>
    <scope>NUCLEOTIDE SEQUENCE [LARGE SCALE GENOMIC DNA]</scope>
    <source>
        <strain evidence="1">Lak_Megaphage_Sonny</strain>
    </source>
</reference>
<organism evidence="1 2">
    <name type="scientific">phage Lak_Megaphage_Sonny</name>
    <dbReference type="NCBI Taxonomy" id="3109229"/>
    <lineage>
        <taxon>Viruses</taxon>
        <taxon>Duplodnaviria</taxon>
        <taxon>Heunggongvirae</taxon>
        <taxon>Uroviricota</taxon>
        <taxon>Caudoviricetes</taxon>
        <taxon>Caudoviricetes code 15 clade</taxon>
    </lineage>
</organism>
<protein>
    <submittedName>
        <fullName evidence="1">Uncharacterized protein</fullName>
    </submittedName>
</protein>
<dbReference type="EMBL" id="OR769223">
    <property type="protein sequence ID" value="WQJ53314.1"/>
    <property type="molecule type" value="Genomic_DNA"/>
</dbReference>
<accession>A0ABZ0Z5G5</accession>
<dbReference type="Proteomes" id="UP001358193">
    <property type="component" value="Segment"/>
</dbReference>
<proteinExistence type="predicted"/>